<evidence type="ECO:0000256" key="1">
    <source>
        <dbReference type="SAM" id="MobiDB-lite"/>
    </source>
</evidence>
<dbReference type="GeneID" id="4395568"/>
<dbReference type="InParanoid" id="Q2GT64"/>
<dbReference type="AlphaFoldDB" id="Q2GT64"/>
<feature type="compositionally biased region" description="Basic and acidic residues" evidence="1">
    <location>
        <begin position="78"/>
        <end position="96"/>
    </location>
</feature>
<sequence length="367" mass="39513">MEFGVQKPFVWSGQTPRFAVTAMPATAVTSVARTRKCRRREESGHQYHPRAGRPGGTASMRGRTSTSMGGQLLAPQRDVADGDPHHDEGQDELRVRVPEPADLVRYPPVHNGRAPRALCRTGWLWRFGIRNVPEPGDYGGKQAQMPCGEDPPPIVSRDGNLGVEEGLEVWRGWLSEVGALVCPSVVGAPEARASTLGVCIVVRVNLCGAIALQGPEGPGEFDYHAEVSEGTGDWGRCDESMCCSGKVHVSEGVGYPYRVNLLVRASAASLPVPLFQRSVPRNPAPGARRSSMQTPKTRPENVSLGPESDSQPTATQDRAKLREVVAKLMGAVQEEDWLTHTRAHPICGLVRGARRLGGTATIGQPAC</sequence>
<accession>Q2GT64</accession>
<dbReference type="OrthoDB" id="10457057at2759"/>
<dbReference type="Proteomes" id="UP000001056">
    <property type="component" value="Unassembled WGS sequence"/>
</dbReference>
<feature type="region of interest" description="Disordered" evidence="1">
    <location>
        <begin position="276"/>
        <end position="318"/>
    </location>
</feature>
<dbReference type="EMBL" id="CH408034">
    <property type="protein sequence ID" value="EAQ84826.1"/>
    <property type="molecule type" value="Genomic_DNA"/>
</dbReference>
<proteinExistence type="predicted"/>
<dbReference type="HOGENOM" id="CLU_754398_0_0_1"/>
<protein>
    <submittedName>
        <fullName evidence="2">Uncharacterized protein</fullName>
    </submittedName>
</protein>
<dbReference type="VEuPathDB" id="FungiDB:CHGG_08840"/>
<keyword evidence="3" id="KW-1185">Reference proteome</keyword>
<feature type="region of interest" description="Disordered" evidence="1">
    <location>
        <begin position="34"/>
        <end position="96"/>
    </location>
</feature>
<dbReference type="RefSeq" id="XP_001226767.1">
    <property type="nucleotide sequence ID" value="XM_001226766.1"/>
</dbReference>
<name>Q2GT64_CHAGB</name>
<evidence type="ECO:0000313" key="3">
    <source>
        <dbReference type="Proteomes" id="UP000001056"/>
    </source>
</evidence>
<gene>
    <name evidence="2" type="ORF">CHGG_08840</name>
</gene>
<reference evidence="3" key="1">
    <citation type="journal article" date="2015" name="Genome Announc.">
        <title>Draft genome sequence of the cellulolytic fungus Chaetomium globosum.</title>
        <authorList>
            <person name="Cuomo C.A."/>
            <person name="Untereiner W.A."/>
            <person name="Ma L.-J."/>
            <person name="Grabherr M."/>
            <person name="Birren B.W."/>
        </authorList>
    </citation>
    <scope>NUCLEOTIDE SEQUENCE [LARGE SCALE GENOMIC DNA]</scope>
    <source>
        <strain evidence="3">ATCC 6205 / CBS 148.51 / DSM 1962 / NBRC 6347 / NRRL 1970</strain>
    </source>
</reference>
<evidence type="ECO:0000313" key="2">
    <source>
        <dbReference type="EMBL" id="EAQ84826.1"/>
    </source>
</evidence>
<organism evidence="2 3">
    <name type="scientific">Chaetomium globosum (strain ATCC 6205 / CBS 148.51 / DSM 1962 / NBRC 6347 / NRRL 1970)</name>
    <name type="common">Soil fungus</name>
    <dbReference type="NCBI Taxonomy" id="306901"/>
    <lineage>
        <taxon>Eukaryota</taxon>
        <taxon>Fungi</taxon>
        <taxon>Dikarya</taxon>
        <taxon>Ascomycota</taxon>
        <taxon>Pezizomycotina</taxon>
        <taxon>Sordariomycetes</taxon>
        <taxon>Sordariomycetidae</taxon>
        <taxon>Sordariales</taxon>
        <taxon>Chaetomiaceae</taxon>
        <taxon>Chaetomium</taxon>
    </lineage>
</organism>